<feature type="compositionally biased region" description="Basic and acidic residues" evidence="8">
    <location>
        <begin position="1176"/>
        <end position="1185"/>
    </location>
</feature>
<evidence type="ECO:0000259" key="10">
    <source>
        <dbReference type="PROSITE" id="PS51132"/>
    </source>
</evidence>
<proteinExistence type="predicted"/>
<gene>
    <name evidence="12" type="ORF">AMELA_G00235500</name>
</gene>
<keyword evidence="6" id="KW-0176">Collagen</keyword>
<evidence type="ECO:0000313" key="12">
    <source>
        <dbReference type="EMBL" id="KAF4075553.1"/>
    </source>
</evidence>
<dbReference type="Proteomes" id="UP000593565">
    <property type="component" value="Unassembled WGS sequence"/>
</dbReference>
<feature type="chain" id="PRO_5029536278" description="Collagen alpha-1(XI) chain-like" evidence="9">
    <location>
        <begin position="36"/>
        <end position="2192"/>
    </location>
</feature>
<feature type="compositionally biased region" description="Low complexity" evidence="8">
    <location>
        <begin position="1243"/>
        <end position="1254"/>
    </location>
</feature>
<evidence type="ECO:0000256" key="4">
    <source>
        <dbReference type="ARBA" id="ARBA00022729"/>
    </source>
</evidence>
<evidence type="ECO:0000256" key="5">
    <source>
        <dbReference type="ARBA" id="ARBA00022737"/>
    </source>
</evidence>
<feature type="compositionally biased region" description="Low complexity" evidence="8">
    <location>
        <begin position="471"/>
        <end position="492"/>
    </location>
</feature>
<evidence type="ECO:0000256" key="9">
    <source>
        <dbReference type="SAM" id="SignalP"/>
    </source>
</evidence>
<dbReference type="Pfam" id="PF12308">
    <property type="entry name" value="Noelin-1"/>
    <property type="match status" value="1"/>
</dbReference>
<dbReference type="InterPro" id="IPR001791">
    <property type="entry name" value="Laminin_G"/>
</dbReference>
<protein>
    <recommendedName>
        <fullName evidence="14">Collagen alpha-1(XI) chain-like</fullName>
    </recommendedName>
</protein>
<dbReference type="InterPro" id="IPR000885">
    <property type="entry name" value="Fib_collagen_C"/>
</dbReference>
<feature type="compositionally biased region" description="Low complexity" evidence="8">
    <location>
        <begin position="610"/>
        <end position="628"/>
    </location>
</feature>
<dbReference type="InterPro" id="IPR048287">
    <property type="entry name" value="TSPN-like_N"/>
</dbReference>
<dbReference type="SMART" id="SM00210">
    <property type="entry name" value="TSPN"/>
    <property type="match status" value="1"/>
</dbReference>
<keyword evidence="13" id="KW-1185">Reference proteome</keyword>
<name>A0A7J5ZYP3_AMEME</name>
<feature type="disulfide bond" evidence="7">
    <location>
        <begin position="1933"/>
        <end position="2115"/>
    </location>
</feature>
<feature type="compositionally biased region" description="Pro residues" evidence="8">
    <location>
        <begin position="369"/>
        <end position="381"/>
    </location>
</feature>
<feature type="region of interest" description="Disordered" evidence="8">
    <location>
        <begin position="446"/>
        <end position="1489"/>
    </location>
</feature>
<dbReference type="InterPro" id="IPR050938">
    <property type="entry name" value="Collagen_Structural_Proteins"/>
</dbReference>
<dbReference type="EMBL" id="JAAGNN010000021">
    <property type="protein sequence ID" value="KAF4075553.1"/>
    <property type="molecule type" value="Genomic_DNA"/>
</dbReference>
<dbReference type="Gene3D" id="2.60.120.1000">
    <property type="match status" value="1"/>
</dbReference>
<comment type="caution">
    <text evidence="12">The sequence shown here is derived from an EMBL/GenBank/DDBJ whole genome shotgun (WGS) entry which is preliminary data.</text>
</comment>
<evidence type="ECO:0008006" key="14">
    <source>
        <dbReference type="Google" id="ProtNLM"/>
    </source>
</evidence>
<evidence type="ECO:0000256" key="7">
    <source>
        <dbReference type="PROSITE-ProRule" id="PRU00446"/>
    </source>
</evidence>
<dbReference type="InterPro" id="IPR008160">
    <property type="entry name" value="Collagen"/>
</dbReference>
<feature type="compositionally biased region" description="Gly residues" evidence="8">
    <location>
        <begin position="629"/>
        <end position="638"/>
    </location>
</feature>
<feature type="compositionally biased region" description="Low complexity" evidence="8">
    <location>
        <begin position="1063"/>
        <end position="1083"/>
    </location>
</feature>
<keyword evidence="2" id="KW-0964">Secreted</keyword>
<feature type="compositionally biased region" description="Low complexity" evidence="8">
    <location>
        <begin position="792"/>
        <end position="805"/>
    </location>
</feature>
<organism evidence="12 13">
    <name type="scientific">Ameiurus melas</name>
    <name type="common">Black bullhead</name>
    <name type="synonym">Silurus melas</name>
    <dbReference type="NCBI Taxonomy" id="219545"/>
    <lineage>
        <taxon>Eukaryota</taxon>
        <taxon>Metazoa</taxon>
        <taxon>Chordata</taxon>
        <taxon>Craniata</taxon>
        <taxon>Vertebrata</taxon>
        <taxon>Euteleostomi</taxon>
        <taxon>Actinopterygii</taxon>
        <taxon>Neopterygii</taxon>
        <taxon>Teleostei</taxon>
        <taxon>Ostariophysi</taxon>
        <taxon>Siluriformes</taxon>
        <taxon>Ictaluridae</taxon>
        <taxon>Ameiurus</taxon>
    </lineage>
</organism>
<evidence type="ECO:0000256" key="3">
    <source>
        <dbReference type="ARBA" id="ARBA00022530"/>
    </source>
</evidence>
<dbReference type="SMART" id="SM00284">
    <property type="entry name" value="OLF"/>
    <property type="match status" value="1"/>
</dbReference>
<feature type="compositionally biased region" description="Basic and acidic residues" evidence="8">
    <location>
        <begin position="507"/>
        <end position="522"/>
    </location>
</feature>
<evidence type="ECO:0000256" key="1">
    <source>
        <dbReference type="ARBA" id="ARBA00004613"/>
    </source>
</evidence>
<dbReference type="Gene3D" id="2.60.120.200">
    <property type="match status" value="1"/>
</dbReference>
<dbReference type="GO" id="GO:0005201">
    <property type="term" value="F:extracellular matrix structural constituent"/>
    <property type="evidence" value="ECO:0007669"/>
    <property type="project" value="InterPro"/>
</dbReference>
<feature type="compositionally biased region" description="Low complexity" evidence="8">
    <location>
        <begin position="1215"/>
        <end position="1231"/>
    </location>
</feature>
<feature type="domain" description="Olfactomedin-like" evidence="10">
    <location>
        <begin position="1932"/>
        <end position="2184"/>
    </location>
</feature>
<dbReference type="InterPro" id="IPR013320">
    <property type="entry name" value="ConA-like_dom_sf"/>
</dbReference>
<feature type="compositionally biased region" description="Low complexity" evidence="8">
    <location>
        <begin position="573"/>
        <end position="589"/>
    </location>
</feature>
<dbReference type="FunFam" id="2.60.120.200:FF:000016">
    <property type="entry name" value="Collagen XI alpha 1 chain"/>
    <property type="match status" value="1"/>
</dbReference>
<feature type="compositionally biased region" description="Gly residues" evidence="8">
    <location>
        <begin position="911"/>
        <end position="920"/>
    </location>
</feature>
<keyword evidence="7" id="KW-1015">Disulfide bond</keyword>
<evidence type="ECO:0000256" key="2">
    <source>
        <dbReference type="ARBA" id="ARBA00022525"/>
    </source>
</evidence>
<dbReference type="FunFam" id="2.60.120.1000:FF:000007">
    <property type="entry name" value="Collagen type V alpha 3 chain"/>
    <property type="match status" value="1"/>
</dbReference>
<reference evidence="12 13" key="1">
    <citation type="submission" date="2020-02" db="EMBL/GenBank/DDBJ databases">
        <title>A chromosome-scale genome assembly of the black bullhead catfish (Ameiurus melas).</title>
        <authorList>
            <person name="Wen M."/>
            <person name="Zham M."/>
            <person name="Cabau C."/>
            <person name="Klopp C."/>
            <person name="Donnadieu C."/>
            <person name="Roques C."/>
            <person name="Bouchez O."/>
            <person name="Lampietro C."/>
            <person name="Jouanno E."/>
            <person name="Herpin A."/>
            <person name="Louis A."/>
            <person name="Berthelot C."/>
            <person name="Parey E."/>
            <person name="Roest-Crollius H."/>
            <person name="Braasch I."/>
            <person name="Postlethwait J."/>
            <person name="Robinson-Rechavi M."/>
            <person name="Echchiki A."/>
            <person name="Begum T."/>
            <person name="Montfort J."/>
            <person name="Schartl M."/>
            <person name="Bobe J."/>
            <person name="Guiguen Y."/>
        </authorList>
    </citation>
    <scope>NUCLEOTIDE SEQUENCE [LARGE SCALE GENOMIC DNA]</scope>
    <source>
        <strain evidence="12">M_S1</strain>
        <tissue evidence="12">Blood</tissue>
    </source>
</reference>
<dbReference type="Pfam" id="PF01391">
    <property type="entry name" value="Collagen"/>
    <property type="match status" value="3"/>
</dbReference>
<dbReference type="GO" id="GO:0005576">
    <property type="term" value="C:extracellular region"/>
    <property type="evidence" value="ECO:0007669"/>
    <property type="project" value="UniProtKB-SubCell"/>
</dbReference>
<sequence length="2192" mass="226802">MVLLLRAEREMDRLSNTMHFFLLLLLLHMSTSTHAANPVDVLKTLELSDMMEGVSLEAGFCTNRGGKEEVDLAFKIDKKIQISVPTQQLFPDSEFPVDFSVMATVRAHRGAQCFLLSLYDNEGVQQLGLELGRSPVFLYEDHGGQPSPDLYPVFKKVNLADGKWHRLAYSVEGKKVTLYLDCEKVMTLDLPRGDDPKISTEGVMVFGRRLLEEEVFEGEIQQLLIVPDPSAAADYCQNYIPDCDYTLPYTSLSLDPEEVQKVPRKPAVEEYDDLYSDLSVSTVTAGPNITEYEIVEYEELDNGTEYVVRDYEEYEEYEEYEDRYGPATRNENDLWNGHASAEPQKGEKGEPAMLLEGTLIEGPYGLPGPEGPPGEPGPMGPPGSRGDPGELGPPGRPGLAGADGIRGPPGTFLMLPFQSGGDAHKQPVISAQEAQAQAILQQTKLSLKGPPGPLGLSGRPGPLGATGSTGLKGDVGLPGPPGLRGLSGIPGPNGKPGKRGRGGTDGGRGEPGETGAKGDRGFDGLPGLPGNQGHRGELGKRGRIGPPGEMGIKGSDGQSGPRGQPGEPGLQGMTGPRGLPGPTGLTGIRGVDGTQGPKGNQGPLGEPGAPGQQGNPGFLGFPGPQGLIGLPGGKGPPGKKGMQGLPGTDGPPGHPGREGPPGEKGLSGLAGVQGPVGYPGARGVKGADGLRGLKGSKGEKGEDGFPGAKGEMGGKGDDGDPGSLGMRGEDGAEGLKGQSGPMGDPGPIGIAGEKGKLGVPGLPGYPGRQGPKGADGFPGPIGVPGEKGRKGPAGPAGAAGQRGPNGTAGHDGPPGPMGERGPQGSQGRVGEIGPKGPNGPAGKDGLPGHPGQRGEPGFQGKTGPPGPAGVVGPQGNTGETGPVGERGHPGSSGPSGEQGLPGAAGKEGSKGDPGGTGAAGKSGPTGLKGFSGSRGAAGSMGPAGLKGGAGPVGPPGPVGATGERGPSGLAGAIGQPGRTGTVGAPGPMGEKGEPGEKGPFGHAGQDGVQGVVGLPGATGPPGPPGEDGDKGEVGGPGQKGSKGDKGEHGPPGPAGTQGPEGQPGAPGVDGEPGPPGQQGMYGQKGDEGARGFKGLTGPVGLQGMPGTPGEKGESGHSGLIGPPGQMGPRGPQGPSGGQGPPGRPGVRGQPGAVGEKGEDGESGDPGPVGLSGNIGEKGDQGEKGDTGSPGAAGPPGARGPSGEDGAKGSLGPIGLPGDPGAPGEAGPDGIDGVVGSKGDNGDPGKAGPPGASGEPGPPGRPGRRGHLGQPGKQGKPGLKGDKGAPGYEGALGKTGPVGAQGSPGKSGPQGLRGIPGPAGEQGVNGPLGQTGPPGPMGPAGLPGLRGDPGRKGEKGHGGLIGLIGPPGEIGEKGDRGLPGNQGIQGHKGDEGAGGPSGPNGPPGLPGLSGSMGQKGSKGNQGPIGPRGDPGAIGPPGPPGLPAANSAPFSRGRKRRYQSQSEGETEGEIDGDEEEEEVDGMQSDGTGEEAKDIEQVFASLASMRMDVEGLRIPKGTYHSPARTCKELWMCHTDLPDGVYWIDPNQGCHRDAFKVFCNFTAEGETCLQPHSKHQAVKLSAWNKEKPGTWYSKFRKGSQFQYVDEDGNPVHVVQMGFLRLLSATARQSFTYQCQNSAGWLDRTTLTYKHALRFRASNGDVLAHQDTHSIYANYDGCQSRSGQDHTELTFDFPNTDALPIVDVAVSDFGNPKQKFGFSVSPMGLVLSTMAMLTNWMSQTLPRLVGLDQTVARLGTSEKFTSVVYPGQDEGWQVFGSVSDVGGKCVCRLLAPPLNHCRKEPRHTRLRQISEHVQNVSQYLEMLDWRTSRDLQHIRDTEKKIISVEMRVKSALNNPHTVTDKVLQDLEQSVLECIPLRAVLARFKSEVLKVEVLKREMERVSSSLNQEQTHTLSSVQQLEQREIQLQSRLHTCASSIGCGKLMGISNPVTIRSFGSRFGSWMMDSMISSSDERVWSMDGYFKGKRVFEYRSLRDFTTGHDFVVHQLPHPWSGTGHVVYNGSLYYNKHQTNVIVCYHLLSRSVLTQRTLSHAAYNNTFPYSWGGSSDIDLMADESGLWAVYTTLMHGGNIVLSRLDPVTLELVRSWDTGFPKRSAGETFIVCGSLYVTDSHLNGAKIHFIYHTDTEMYEYTHIPFHNLYSHISMMDYNPREKALYAWNNGHQVIYNITLLQEVKPFTDA</sequence>
<feature type="compositionally biased region" description="Basic and acidic residues" evidence="8">
    <location>
        <begin position="1347"/>
        <end position="1356"/>
    </location>
</feature>
<feature type="domain" description="Fibrillar collagen NC1" evidence="11">
    <location>
        <begin position="1493"/>
        <end position="1721"/>
    </location>
</feature>
<dbReference type="InterPro" id="IPR022082">
    <property type="entry name" value="Noelin_dom"/>
</dbReference>
<feature type="compositionally biased region" description="Low complexity" evidence="8">
    <location>
        <begin position="1267"/>
        <end position="1276"/>
    </location>
</feature>
<feature type="compositionally biased region" description="Low complexity" evidence="8">
    <location>
        <begin position="446"/>
        <end position="463"/>
    </location>
</feature>
<feature type="signal peptide" evidence="9">
    <location>
        <begin position="1"/>
        <end position="35"/>
    </location>
</feature>
<dbReference type="PROSITE" id="PS51461">
    <property type="entry name" value="NC1_FIB"/>
    <property type="match status" value="1"/>
</dbReference>
<feature type="compositionally biased region" description="Low complexity" evidence="8">
    <location>
        <begin position="1188"/>
        <end position="1200"/>
    </location>
</feature>
<dbReference type="GO" id="GO:0005581">
    <property type="term" value="C:collagen trimer"/>
    <property type="evidence" value="ECO:0007669"/>
    <property type="project" value="UniProtKB-KW"/>
</dbReference>
<dbReference type="PANTHER" id="PTHR37456">
    <property type="entry name" value="SI:CH211-266K2.1"/>
    <property type="match status" value="1"/>
</dbReference>
<dbReference type="PANTHER" id="PTHR37456:SF6">
    <property type="entry name" value="COLLAGEN ALPHA-1(XXIII) CHAIN-LIKE ISOFORM X2"/>
    <property type="match status" value="1"/>
</dbReference>
<keyword evidence="3" id="KW-0272">Extracellular matrix</keyword>
<keyword evidence="4 9" id="KW-0732">Signal</keyword>
<evidence type="ECO:0000259" key="11">
    <source>
        <dbReference type="PROSITE" id="PS51461"/>
    </source>
</evidence>
<evidence type="ECO:0000256" key="6">
    <source>
        <dbReference type="ARBA" id="ARBA00023119"/>
    </source>
</evidence>
<dbReference type="InterPro" id="IPR003112">
    <property type="entry name" value="Olfac-like_dom"/>
</dbReference>
<feature type="compositionally biased region" description="Low complexity" evidence="8">
    <location>
        <begin position="1422"/>
        <end position="1431"/>
    </location>
</feature>
<dbReference type="Pfam" id="PF02191">
    <property type="entry name" value="OLF"/>
    <property type="match status" value="1"/>
</dbReference>
<feature type="region of interest" description="Disordered" evidence="8">
    <location>
        <begin position="322"/>
        <end position="424"/>
    </location>
</feature>
<dbReference type="SMART" id="SM00038">
    <property type="entry name" value="COLFI"/>
    <property type="match status" value="1"/>
</dbReference>
<feature type="compositionally biased region" description="Acidic residues" evidence="8">
    <location>
        <begin position="1462"/>
        <end position="1478"/>
    </location>
</feature>
<dbReference type="PROSITE" id="PS51132">
    <property type="entry name" value="OLF"/>
    <property type="match status" value="1"/>
</dbReference>
<keyword evidence="5" id="KW-0677">Repeat</keyword>
<accession>A0A7J5ZYP3</accession>
<evidence type="ECO:0000313" key="13">
    <source>
        <dbReference type="Proteomes" id="UP000593565"/>
    </source>
</evidence>
<evidence type="ECO:0000256" key="8">
    <source>
        <dbReference type="SAM" id="MobiDB-lite"/>
    </source>
</evidence>
<comment type="subcellular location">
    <subcellularLocation>
        <location evidence="1">Secreted</location>
    </subcellularLocation>
</comment>
<dbReference type="Pfam" id="PF01410">
    <property type="entry name" value="COLFI"/>
    <property type="match status" value="1"/>
</dbReference>
<dbReference type="SUPFAM" id="SSF49899">
    <property type="entry name" value="Concanavalin A-like lectins/glucanases"/>
    <property type="match status" value="1"/>
</dbReference>
<dbReference type="Pfam" id="PF02210">
    <property type="entry name" value="Laminin_G_2"/>
    <property type="match status" value="1"/>
</dbReference>